<protein>
    <submittedName>
        <fullName evidence="1">Uncharacterized protein</fullName>
    </submittedName>
</protein>
<comment type="caution">
    <text evidence="1">The sequence shown here is derived from an EMBL/GenBank/DDBJ whole genome shotgun (WGS) entry which is preliminary data.</text>
</comment>
<keyword evidence="2" id="KW-1185">Reference proteome</keyword>
<name>A0A813NMA6_9BILA</name>
<dbReference type="Proteomes" id="UP000663879">
    <property type="component" value="Unassembled WGS sequence"/>
</dbReference>
<dbReference type="EMBL" id="CAJNOC010000276">
    <property type="protein sequence ID" value="CAF0737392.1"/>
    <property type="molecule type" value="Genomic_DNA"/>
</dbReference>
<proteinExistence type="predicted"/>
<reference evidence="1" key="1">
    <citation type="submission" date="2021-02" db="EMBL/GenBank/DDBJ databases">
        <authorList>
            <person name="Nowell W R."/>
        </authorList>
    </citation>
    <scope>NUCLEOTIDE SEQUENCE</scope>
    <source>
        <strain evidence="1">Ploen Becks lab</strain>
    </source>
</reference>
<evidence type="ECO:0000313" key="2">
    <source>
        <dbReference type="Proteomes" id="UP000663879"/>
    </source>
</evidence>
<sequence>MNVQIIELFNQIYQFIQSKSDDKTKIRIVFHHPDFYQHVSKPFMYLKDYSPEILLDCVDNFMQSNRSIRLDENFKFWIYFLNIPLGSSFKGMDKIIEHYFLKTSCIKLVENKDNYCAVRSILIAQAYIDKNKVKISHFSKLNNRVFEDETKKIVKNCNIPNTECTINETKIIEMFLRKYQISVIDKNGEFIYIGPNNDKSIYLWNYKDHFFPITNISKFYESKYFCDKCKKPYESFLNHKCASNSELCNRQKCYKSKQINVNSVQKFLTNRNASIFI</sequence>
<dbReference type="OrthoDB" id="6750869at2759"/>
<evidence type="ECO:0000313" key="1">
    <source>
        <dbReference type="EMBL" id="CAF0737392.1"/>
    </source>
</evidence>
<gene>
    <name evidence="1" type="ORF">OXX778_LOCUS3202</name>
</gene>
<dbReference type="AlphaFoldDB" id="A0A813NMA6"/>
<organism evidence="1 2">
    <name type="scientific">Brachionus calyciflorus</name>
    <dbReference type="NCBI Taxonomy" id="104777"/>
    <lineage>
        <taxon>Eukaryota</taxon>
        <taxon>Metazoa</taxon>
        <taxon>Spiralia</taxon>
        <taxon>Gnathifera</taxon>
        <taxon>Rotifera</taxon>
        <taxon>Eurotatoria</taxon>
        <taxon>Monogononta</taxon>
        <taxon>Pseudotrocha</taxon>
        <taxon>Ploima</taxon>
        <taxon>Brachionidae</taxon>
        <taxon>Brachionus</taxon>
    </lineage>
</organism>
<accession>A0A813NMA6</accession>